<dbReference type="EMBL" id="JAAEDM010000015">
    <property type="protein sequence ID" value="MBR0671169.1"/>
    <property type="molecule type" value="Genomic_DNA"/>
</dbReference>
<dbReference type="Pfam" id="PF09722">
    <property type="entry name" value="Xre_MbcA_ParS_C"/>
    <property type="match status" value="1"/>
</dbReference>
<evidence type="ECO:0000313" key="3">
    <source>
        <dbReference type="Proteomes" id="UP001138751"/>
    </source>
</evidence>
<gene>
    <name evidence="2" type="ORF">GXW76_08280</name>
</gene>
<feature type="domain" description="Antitoxin Xre/MbcA/ParS-like toxin-binding" evidence="1">
    <location>
        <begin position="76"/>
        <end position="126"/>
    </location>
</feature>
<organism evidence="2 3">
    <name type="scientific">Neoroseomonas soli</name>
    <dbReference type="NCBI Taxonomy" id="1081025"/>
    <lineage>
        <taxon>Bacteria</taxon>
        <taxon>Pseudomonadati</taxon>
        <taxon>Pseudomonadota</taxon>
        <taxon>Alphaproteobacteria</taxon>
        <taxon>Acetobacterales</taxon>
        <taxon>Acetobacteraceae</taxon>
        <taxon>Neoroseomonas</taxon>
    </lineage>
</organism>
<reference evidence="2" key="2">
    <citation type="journal article" date="2021" name="Syst. Appl. Microbiol.">
        <title>Roseomonas hellenica sp. nov., isolated from roots of wild-growing Alkanna tinctoria.</title>
        <authorList>
            <person name="Rat A."/>
            <person name="Naranjo H.D."/>
            <person name="Lebbe L."/>
            <person name="Cnockaert M."/>
            <person name="Krigas N."/>
            <person name="Grigoriadou K."/>
            <person name="Maloupa E."/>
            <person name="Willems A."/>
        </authorList>
    </citation>
    <scope>NUCLEOTIDE SEQUENCE</scope>
    <source>
        <strain evidence="2">LMG 31231</strain>
    </source>
</reference>
<dbReference type="AlphaFoldDB" id="A0A9X9WVJ0"/>
<name>A0A9X9WVJ0_9PROT</name>
<keyword evidence="3" id="KW-1185">Reference proteome</keyword>
<reference evidence="2" key="1">
    <citation type="submission" date="2020-01" db="EMBL/GenBank/DDBJ databases">
        <authorList>
            <person name="Rat A."/>
        </authorList>
    </citation>
    <scope>NUCLEOTIDE SEQUENCE</scope>
    <source>
        <strain evidence="2">LMG 31231</strain>
    </source>
</reference>
<protein>
    <submittedName>
        <fullName evidence="2">DUF2384 domain-containing protein</fullName>
    </submittedName>
</protein>
<proteinExistence type="predicted"/>
<dbReference type="RefSeq" id="WP_211861539.1">
    <property type="nucleotide sequence ID" value="NZ_JAAEDM010000015.1"/>
</dbReference>
<evidence type="ECO:0000313" key="2">
    <source>
        <dbReference type="EMBL" id="MBR0671169.1"/>
    </source>
</evidence>
<sequence length="149" mass="15304">MMTADPADLAGLAPIPPGDCERWSPAALAEAAFIAEALGLDLDAVVGATTVPAGGLDSLTLHTIGALIGLHRALVVVLGAEQGREWLHRRNSGIAFGGDAPAAIMQRDGRRGLLATRAVLDAMRGGTFPAMEVGEPTPVRLAPVRLVIA</sequence>
<accession>A0A9X9WVJ0</accession>
<evidence type="ECO:0000259" key="1">
    <source>
        <dbReference type="Pfam" id="PF09722"/>
    </source>
</evidence>
<dbReference type="Proteomes" id="UP001138751">
    <property type="component" value="Unassembled WGS sequence"/>
</dbReference>
<dbReference type="InterPro" id="IPR024467">
    <property type="entry name" value="Xre/MbcA/ParS-like_toxin-bd"/>
</dbReference>
<comment type="caution">
    <text evidence="2">The sequence shown here is derived from an EMBL/GenBank/DDBJ whole genome shotgun (WGS) entry which is preliminary data.</text>
</comment>